<dbReference type="PANTHER" id="PTHR23155:SF1205">
    <property type="entry name" value="DISEASE RESISTANCE PROTEIN RPM1"/>
    <property type="match status" value="1"/>
</dbReference>
<keyword evidence="1" id="KW-0677">Repeat</keyword>
<evidence type="ECO:0000259" key="6">
    <source>
        <dbReference type="Pfam" id="PF18052"/>
    </source>
</evidence>
<protein>
    <recommendedName>
        <fullName evidence="11">NB-ARC domain-containing protein</fullName>
    </recommendedName>
</protein>
<keyword evidence="10" id="KW-1185">Reference proteome</keyword>
<dbReference type="PANTHER" id="PTHR23155">
    <property type="entry name" value="DISEASE RESISTANCE PROTEIN RP"/>
    <property type="match status" value="1"/>
</dbReference>
<name>A0A540NRM5_MALBA</name>
<dbReference type="Pfam" id="PF23598">
    <property type="entry name" value="LRR_14"/>
    <property type="match status" value="1"/>
</dbReference>
<feature type="region of interest" description="Disordered" evidence="4">
    <location>
        <begin position="146"/>
        <end position="167"/>
    </location>
</feature>
<dbReference type="InterPro" id="IPR044974">
    <property type="entry name" value="Disease_R_plants"/>
</dbReference>
<evidence type="ECO:0000256" key="3">
    <source>
        <dbReference type="ARBA" id="ARBA00022821"/>
    </source>
</evidence>
<dbReference type="PRINTS" id="PR00364">
    <property type="entry name" value="DISEASERSIST"/>
</dbReference>
<dbReference type="Gene3D" id="3.40.50.300">
    <property type="entry name" value="P-loop containing nucleotide triphosphate hydrolases"/>
    <property type="match status" value="1"/>
</dbReference>
<dbReference type="Gene3D" id="1.20.5.4130">
    <property type="match status" value="1"/>
</dbReference>
<dbReference type="InterPro" id="IPR038005">
    <property type="entry name" value="RX-like_CC"/>
</dbReference>
<keyword evidence="2" id="KW-0547">Nucleotide-binding</keyword>
<dbReference type="InterPro" id="IPR055414">
    <property type="entry name" value="LRR_R13L4/SHOC2-like"/>
</dbReference>
<proteinExistence type="predicted"/>
<dbReference type="InterPro" id="IPR036388">
    <property type="entry name" value="WH-like_DNA-bd_sf"/>
</dbReference>
<comment type="caution">
    <text evidence="9">The sequence shown here is derived from an EMBL/GenBank/DDBJ whole genome shotgun (WGS) entry which is preliminary data.</text>
</comment>
<dbReference type="CDD" id="cd14798">
    <property type="entry name" value="RX-CC_like"/>
    <property type="match status" value="1"/>
</dbReference>
<evidence type="ECO:0000259" key="8">
    <source>
        <dbReference type="Pfam" id="PF23598"/>
    </source>
</evidence>
<dbReference type="InterPro" id="IPR032675">
    <property type="entry name" value="LRR_dom_sf"/>
</dbReference>
<dbReference type="InterPro" id="IPR042197">
    <property type="entry name" value="Apaf_helical"/>
</dbReference>
<dbReference type="AlphaFoldDB" id="A0A540NRM5"/>
<feature type="domain" description="Disease resistance protein winged helix" evidence="7">
    <location>
        <begin position="442"/>
        <end position="514"/>
    </location>
</feature>
<evidence type="ECO:0000313" key="10">
    <source>
        <dbReference type="Proteomes" id="UP000315295"/>
    </source>
</evidence>
<dbReference type="FunFam" id="1.10.10.10:FF:000322">
    <property type="entry name" value="Probable disease resistance protein At1g63360"/>
    <property type="match status" value="1"/>
</dbReference>
<dbReference type="Pfam" id="PF00931">
    <property type="entry name" value="NB-ARC"/>
    <property type="match status" value="1"/>
</dbReference>
<dbReference type="FunFam" id="3.40.50.300:FF:001091">
    <property type="entry name" value="Probable disease resistance protein At1g61300"/>
    <property type="match status" value="1"/>
</dbReference>
<feature type="domain" description="NB-ARC" evidence="5">
    <location>
        <begin position="184"/>
        <end position="361"/>
    </location>
</feature>
<evidence type="ECO:0000259" key="7">
    <source>
        <dbReference type="Pfam" id="PF23559"/>
    </source>
</evidence>
<dbReference type="Gene3D" id="3.80.10.10">
    <property type="entry name" value="Ribonuclease Inhibitor"/>
    <property type="match status" value="1"/>
</dbReference>
<dbReference type="SUPFAM" id="SSF52540">
    <property type="entry name" value="P-loop containing nucleoside triphosphate hydrolases"/>
    <property type="match status" value="1"/>
</dbReference>
<dbReference type="Gene3D" id="1.10.10.10">
    <property type="entry name" value="Winged helix-like DNA-binding domain superfamily/Winged helix DNA-binding domain"/>
    <property type="match status" value="1"/>
</dbReference>
<reference evidence="9 10" key="1">
    <citation type="journal article" date="2019" name="G3 (Bethesda)">
        <title>Sequencing of a Wild Apple (Malus baccata) Genome Unravels the Differences Between Cultivated and Wild Apple Species Regarding Disease Resistance and Cold Tolerance.</title>
        <authorList>
            <person name="Chen X."/>
        </authorList>
    </citation>
    <scope>NUCLEOTIDE SEQUENCE [LARGE SCALE GENOMIC DNA]</scope>
    <source>
        <strain evidence="10">cv. Shandingzi</strain>
        <tissue evidence="9">Leaves</tissue>
    </source>
</reference>
<evidence type="ECO:0000256" key="4">
    <source>
        <dbReference type="SAM" id="MobiDB-lite"/>
    </source>
</evidence>
<dbReference type="Gene3D" id="1.10.8.430">
    <property type="entry name" value="Helical domain of apoptotic protease-activating factors"/>
    <property type="match status" value="1"/>
</dbReference>
<feature type="domain" description="Disease resistance R13L4/SHOC-2-like LRR" evidence="8">
    <location>
        <begin position="580"/>
        <end position="889"/>
    </location>
</feature>
<dbReference type="GO" id="GO:0098542">
    <property type="term" value="P:defense response to other organism"/>
    <property type="evidence" value="ECO:0007669"/>
    <property type="project" value="TreeGrafter"/>
</dbReference>
<evidence type="ECO:0000256" key="2">
    <source>
        <dbReference type="ARBA" id="ARBA00022741"/>
    </source>
</evidence>
<dbReference type="EMBL" id="VIEB01000009">
    <property type="protein sequence ID" value="TQE13684.1"/>
    <property type="molecule type" value="Genomic_DNA"/>
</dbReference>
<dbReference type="InterPro" id="IPR027417">
    <property type="entry name" value="P-loop_NTPase"/>
</dbReference>
<dbReference type="InterPro" id="IPR058922">
    <property type="entry name" value="WHD_DRP"/>
</dbReference>
<evidence type="ECO:0000256" key="1">
    <source>
        <dbReference type="ARBA" id="ARBA00022737"/>
    </source>
</evidence>
<dbReference type="Pfam" id="PF23559">
    <property type="entry name" value="WHD_DRP"/>
    <property type="match status" value="1"/>
</dbReference>
<gene>
    <name evidence="9" type="ORF">C1H46_000691</name>
</gene>
<dbReference type="Pfam" id="PF18052">
    <property type="entry name" value="Rx_N"/>
    <property type="match status" value="1"/>
</dbReference>
<dbReference type="InterPro" id="IPR041118">
    <property type="entry name" value="Rx_N"/>
</dbReference>
<evidence type="ECO:0008006" key="11">
    <source>
        <dbReference type="Google" id="ProtNLM"/>
    </source>
</evidence>
<dbReference type="STRING" id="106549.A0A540NRM5"/>
<organism evidence="9 10">
    <name type="scientific">Malus baccata</name>
    <name type="common">Siberian crab apple</name>
    <name type="synonym">Pyrus baccata</name>
    <dbReference type="NCBI Taxonomy" id="106549"/>
    <lineage>
        <taxon>Eukaryota</taxon>
        <taxon>Viridiplantae</taxon>
        <taxon>Streptophyta</taxon>
        <taxon>Embryophyta</taxon>
        <taxon>Tracheophyta</taxon>
        <taxon>Spermatophyta</taxon>
        <taxon>Magnoliopsida</taxon>
        <taxon>eudicotyledons</taxon>
        <taxon>Gunneridae</taxon>
        <taxon>Pentapetalae</taxon>
        <taxon>rosids</taxon>
        <taxon>fabids</taxon>
        <taxon>Rosales</taxon>
        <taxon>Rosaceae</taxon>
        <taxon>Amygdaloideae</taxon>
        <taxon>Maleae</taxon>
        <taxon>Malus</taxon>
    </lineage>
</organism>
<accession>A0A540NRM5</accession>
<feature type="domain" description="Disease resistance N-terminal" evidence="6">
    <location>
        <begin position="31"/>
        <end position="99"/>
    </location>
</feature>
<dbReference type="Proteomes" id="UP000315295">
    <property type="component" value="Unassembled WGS sequence"/>
</dbReference>
<dbReference type="InterPro" id="IPR002182">
    <property type="entry name" value="NB-ARC"/>
</dbReference>
<evidence type="ECO:0000313" key="9">
    <source>
        <dbReference type="EMBL" id="TQE13684.1"/>
    </source>
</evidence>
<evidence type="ECO:0000259" key="5">
    <source>
        <dbReference type="Pfam" id="PF00931"/>
    </source>
</evidence>
<sequence length="937" mass="107185">MAEIAVPVALFLADKVIMFLDKKFSRSSFNNNNPRDDAGRARSCLERMRAYLSDNSSAELSAYDGGSQQFQTRVKEIRNIAYEIEDVLDEFLLHVPHQFHNNDVFQKLHDAVKFRTVQKASREFSDRIKNIDKNLNFVFTLDQIPQFPGRDQESRPSSSTTRHGDSTVTHHNQFLEEEEMVGFEKPKEKLISQLMKGDPRFPNISLVGPGGSGKTTLLKNVFKSKKVQRFFECHAWIDVPRDLCPRKLDELLPNMLSKFDPKGKRKESINHEDPKAQLVRALKGKKFVVVLDNVWSKQDLERIVNVLPNDLPGTGSKIVITTRYSEVASSHANSSYIHNMSNVLSWEQAWNLFCRKAFHKSEGKCPTQILDWAEKIVKKCEGLPLAISAVGTLLATKRPTPLDWKKLHDRLGSNVPIITQILEPSYKDLPSHLKTCFLYFGMFPEDYSISRERLIRLWVAEGFVMQSRSRKLMEEVAGGYLNDLIGRNLVHVSSREVDGRVRSCRVLNLVREFIIEKAENFITVSLAAICRGTAPGEKIRHLSVHDVSKGNNFSSGTDLSCTRTILLSGQGSYDSELERLLKTFKFLRVLDLQGINLDNFPDSVFGLTLLRYISLRHTDIKEVPKSIKKLGFLETLDLKHTKVTNLPKQIYKLRNLHHLLVYRYDVTNYVTFEAARSVELSAGNISSLSSIQKLSLISVKNNRKIITALRELKGLRKLGLTDLQKEDGRKLCCSLHEMEQLSTLDVRSTSEEDFLDLDHGEFRPDFLQRLYLKGRLERLPMWISKLHSVVKIGLKWSKLQANENPLEALQALPELMELDLVQYHTGAELKFKAETFNKLKILHIEQFDQLNKMVVENGAMPKLEKLIMSRCQNLSLLPLGMEHLTHLDELLLYDMPDEFIAKLGKDSEDRAHVEHIRVIHSFHLGSNQSFTGFQNLS</sequence>
<keyword evidence="3" id="KW-0611">Plant defense</keyword>
<feature type="compositionally biased region" description="Polar residues" evidence="4">
    <location>
        <begin position="155"/>
        <end position="167"/>
    </location>
</feature>
<dbReference type="SUPFAM" id="SSF52058">
    <property type="entry name" value="L domain-like"/>
    <property type="match status" value="1"/>
</dbReference>
<dbReference type="GO" id="GO:0043531">
    <property type="term" value="F:ADP binding"/>
    <property type="evidence" value="ECO:0007669"/>
    <property type="project" value="InterPro"/>
</dbReference>